<dbReference type="SUPFAM" id="SSF50891">
    <property type="entry name" value="Cyclophilin-like"/>
    <property type="match status" value="1"/>
</dbReference>
<dbReference type="InterPro" id="IPR002130">
    <property type="entry name" value="Cyclophilin-type_PPIase_dom"/>
</dbReference>
<dbReference type="PANTHER" id="PTHR45625:SF4">
    <property type="entry name" value="PEPTIDYLPROLYL ISOMERASE DOMAIN AND WD REPEAT-CONTAINING PROTEIN 1"/>
    <property type="match status" value="1"/>
</dbReference>
<dbReference type="AlphaFoldDB" id="A0AAE3QTY5"/>
<name>A0AAE3QTY5_9BACT</name>
<dbReference type="EC" id="5.2.1.8" evidence="4"/>
<dbReference type="InterPro" id="IPR044666">
    <property type="entry name" value="Cyclophilin_A-like"/>
</dbReference>
<comment type="catalytic activity">
    <reaction evidence="4">
        <text>[protein]-peptidylproline (omega=180) = [protein]-peptidylproline (omega=0)</text>
        <dbReference type="Rhea" id="RHEA:16237"/>
        <dbReference type="Rhea" id="RHEA-COMP:10747"/>
        <dbReference type="Rhea" id="RHEA-COMP:10748"/>
        <dbReference type="ChEBI" id="CHEBI:83833"/>
        <dbReference type="ChEBI" id="CHEBI:83834"/>
        <dbReference type="EC" id="5.2.1.8"/>
    </reaction>
</comment>
<dbReference type="Proteomes" id="UP001241110">
    <property type="component" value="Unassembled WGS sequence"/>
</dbReference>
<evidence type="ECO:0000256" key="2">
    <source>
        <dbReference type="ARBA" id="ARBA00023110"/>
    </source>
</evidence>
<feature type="signal peptide" evidence="4">
    <location>
        <begin position="1"/>
        <end position="19"/>
    </location>
</feature>
<dbReference type="GO" id="GO:0006457">
    <property type="term" value="P:protein folding"/>
    <property type="evidence" value="ECO:0007669"/>
    <property type="project" value="InterPro"/>
</dbReference>
<dbReference type="CDD" id="cd00317">
    <property type="entry name" value="cyclophilin"/>
    <property type="match status" value="1"/>
</dbReference>
<sequence>MKKISLLFLLLWALFPASAQKKSKKDYLITISTEFGTMYAILYDQTPKHKANFIALADTGFYNGTLFHRIIENFMIQGGDPTSKKAKPGDMLGGGDVGYKVPAEFSATLFHKKGALAAARDNNPEKASSGCQFYIVQGKKFTDQELATQERRAGRALTDSQKQVYKTLGGTPHLDGNYTVFGEVIQGLDVLDTIAKQPRNDKDRPQKDIAMQIKVEKLKKKKITKRFGYAYE</sequence>
<comment type="similarity">
    <text evidence="1 4">Belongs to the cyclophilin-type PPIase family.</text>
</comment>
<dbReference type="PROSITE" id="PS00170">
    <property type="entry name" value="CSA_PPIASE_1"/>
    <property type="match status" value="1"/>
</dbReference>
<proteinExistence type="inferred from homology"/>
<dbReference type="InterPro" id="IPR029000">
    <property type="entry name" value="Cyclophilin-like_dom_sf"/>
</dbReference>
<dbReference type="PANTHER" id="PTHR45625">
    <property type="entry name" value="PEPTIDYL-PROLYL CIS-TRANS ISOMERASE-RELATED"/>
    <property type="match status" value="1"/>
</dbReference>
<dbReference type="InterPro" id="IPR020892">
    <property type="entry name" value="Cyclophilin-type_PPIase_CS"/>
</dbReference>
<comment type="function">
    <text evidence="4">PPIases accelerate the folding of proteins. It catalyzes the cis-trans isomerization of proline imidic peptide bonds in oligopeptides.</text>
</comment>
<comment type="caution">
    <text evidence="6">The sequence shown here is derived from an EMBL/GenBank/DDBJ whole genome shotgun (WGS) entry which is preliminary data.</text>
</comment>
<protein>
    <recommendedName>
        <fullName evidence="4">Peptidyl-prolyl cis-trans isomerase</fullName>
        <shortName evidence="4">PPIase</shortName>
        <ecNumber evidence="4">5.2.1.8</ecNumber>
    </recommendedName>
</protein>
<gene>
    <name evidence="6" type="ORF">QNI16_23120</name>
</gene>
<keyword evidence="2 4" id="KW-0697">Rotamase</keyword>
<feature type="chain" id="PRO_5041774302" description="Peptidyl-prolyl cis-trans isomerase" evidence="4">
    <location>
        <begin position="20"/>
        <end position="232"/>
    </location>
</feature>
<evidence type="ECO:0000256" key="1">
    <source>
        <dbReference type="ARBA" id="ARBA00007365"/>
    </source>
</evidence>
<dbReference type="EMBL" id="JASJOS010000011">
    <property type="protein sequence ID" value="MDJ1483410.1"/>
    <property type="molecule type" value="Genomic_DNA"/>
</dbReference>
<evidence type="ECO:0000313" key="6">
    <source>
        <dbReference type="EMBL" id="MDJ1483410.1"/>
    </source>
</evidence>
<feature type="domain" description="PPIase cyclophilin-type" evidence="5">
    <location>
        <begin position="32"/>
        <end position="211"/>
    </location>
</feature>
<dbReference type="PROSITE" id="PS50072">
    <property type="entry name" value="CSA_PPIASE_2"/>
    <property type="match status" value="1"/>
</dbReference>
<dbReference type="PRINTS" id="PR00153">
    <property type="entry name" value="CSAPPISMRASE"/>
</dbReference>
<reference evidence="6" key="1">
    <citation type="submission" date="2023-05" db="EMBL/GenBank/DDBJ databases">
        <authorList>
            <person name="Zhang X."/>
        </authorList>
    </citation>
    <scope>NUCLEOTIDE SEQUENCE</scope>
    <source>
        <strain evidence="6">YF14B1</strain>
    </source>
</reference>
<evidence type="ECO:0000259" key="5">
    <source>
        <dbReference type="PROSITE" id="PS50072"/>
    </source>
</evidence>
<evidence type="ECO:0000256" key="4">
    <source>
        <dbReference type="RuleBase" id="RU363019"/>
    </source>
</evidence>
<keyword evidence="4" id="KW-0732">Signal</keyword>
<dbReference type="GO" id="GO:0003755">
    <property type="term" value="F:peptidyl-prolyl cis-trans isomerase activity"/>
    <property type="evidence" value="ECO:0007669"/>
    <property type="project" value="UniProtKB-UniRule"/>
</dbReference>
<dbReference type="Pfam" id="PF00160">
    <property type="entry name" value="Pro_isomerase"/>
    <property type="match status" value="1"/>
</dbReference>
<evidence type="ECO:0000313" key="7">
    <source>
        <dbReference type="Proteomes" id="UP001241110"/>
    </source>
</evidence>
<evidence type="ECO:0000256" key="3">
    <source>
        <dbReference type="ARBA" id="ARBA00023235"/>
    </source>
</evidence>
<keyword evidence="3 4" id="KW-0413">Isomerase</keyword>
<dbReference type="RefSeq" id="WP_313983207.1">
    <property type="nucleotide sequence ID" value="NZ_JASJOS010000011.1"/>
</dbReference>
<dbReference type="Gene3D" id="2.40.100.10">
    <property type="entry name" value="Cyclophilin-like"/>
    <property type="match status" value="1"/>
</dbReference>
<organism evidence="6 7">
    <name type="scientific">Xanthocytophaga flava</name>
    <dbReference type="NCBI Taxonomy" id="3048013"/>
    <lineage>
        <taxon>Bacteria</taxon>
        <taxon>Pseudomonadati</taxon>
        <taxon>Bacteroidota</taxon>
        <taxon>Cytophagia</taxon>
        <taxon>Cytophagales</taxon>
        <taxon>Rhodocytophagaceae</taxon>
        <taxon>Xanthocytophaga</taxon>
    </lineage>
</organism>
<accession>A0AAE3QTY5</accession>